<organism evidence="2 3">
    <name type="scientific">Fuscovulum blasticum DSM 2131</name>
    <dbReference type="NCBI Taxonomy" id="1188250"/>
    <lineage>
        <taxon>Bacteria</taxon>
        <taxon>Pseudomonadati</taxon>
        <taxon>Pseudomonadota</taxon>
        <taxon>Alphaproteobacteria</taxon>
        <taxon>Rhodobacterales</taxon>
        <taxon>Paracoccaceae</taxon>
        <taxon>Pseudogemmobacter</taxon>
    </lineage>
</organism>
<comment type="caution">
    <text evidence="2">The sequence shown here is derived from an EMBL/GenBank/DDBJ whole genome shotgun (WGS) entry which is preliminary data.</text>
</comment>
<feature type="transmembrane region" description="Helical" evidence="1">
    <location>
        <begin position="6"/>
        <end position="22"/>
    </location>
</feature>
<proteinExistence type="predicted"/>
<reference evidence="2 3" key="1">
    <citation type="submission" date="2018-03" db="EMBL/GenBank/DDBJ databases">
        <title>Rhodobacter blasticus.</title>
        <authorList>
            <person name="Meyer T.E."/>
            <person name="Miller S."/>
            <person name="Lodha T."/>
            <person name="Gandham S."/>
            <person name="Chintalapati S."/>
            <person name="Chintalapati V.R."/>
        </authorList>
    </citation>
    <scope>NUCLEOTIDE SEQUENCE [LARGE SCALE GENOMIC DNA]</scope>
    <source>
        <strain evidence="2 3">DSM 2131</strain>
    </source>
</reference>
<protein>
    <submittedName>
        <fullName evidence="2">DUF1467 domain-containing protein</fullName>
    </submittedName>
</protein>
<dbReference type="EMBL" id="PZKE01000013">
    <property type="protein sequence ID" value="PTE13509.1"/>
    <property type="molecule type" value="Genomic_DNA"/>
</dbReference>
<dbReference type="Proteomes" id="UP000241362">
    <property type="component" value="Unassembled WGS sequence"/>
</dbReference>
<keyword evidence="1" id="KW-1133">Transmembrane helix</keyword>
<dbReference type="AlphaFoldDB" id="A0A2T4J6I7"/>
<keyword evidence="1" id="KW-0472">Membrane</keyword>
<sequence>MNLTGGIVLYAVIWFLTFYIVLQLRTRTQDDEGSIVPGTPAGAPAREDVGRSAKIATLWATAIWAVLAGIILSGWISLRDIAPY</sequence>
<evidence type="ECO:0000313" key="3">
    <source>
        <dbReference type="Proteomes" id="UP000241362"/>
    </source>
</evidence>
<dbReference type="InterPro" id="IPR009935">
    <property type="entry name" value="DUF1467"/>
</dbReference>
<dbReference type="RefSeq" id="WP_107674012.1">
    <property type="nucleotide sequence ID" value="NZ_PZKE01000013.1"/>
</dbReference>
<keyword evidence="1" id="KW-0812">Transmembrane</keyword>
<evidence type="ECO:0000313" key="2">
    <source>
        <dbReference type="EMBL" id="PTE13509.1"/>
    </source>
</evidence>
<gene>
    <name evidence="2" type="ORF">C5F44_13205</name>
</gene>
<evidence type="ECO:0000256" key="1">
    <source>
        <dbReference type="SAM" id="Phobius"/>
    </source>
</evidence>
<dbReference type="Pfam" id="PF07330">
    <property type="entry name" value="DUF1467"/>
    <property type="match status" value="1"/>
</dbReference>
<name>A0A2T4J6I7_FUSBL</name>
<keyword evidence="3" id="KW-1185">Reference proteome</keyword>
<feature type="transmembrane region" description="Helical" evidence="1">
    <location>
        <begin position="56"/>
        <end position="78"/>
    </location>
</feature>
<accession>A0A2T4J6I7</accession>